<feature type="coiled-coil region" evidence="1">
    <location>
        <begin position="61"/>
        <end position="88"/>
    </location>
</feature>
<evidence type="ECO:0000313" key="3">
    <source>
        <dbReference type="Proteomes" id="UP000688137"/>
    </source>
</evidence>
<name>A0A8S1NK85_PARPR</name>
<evidence type="ECO:0000256" key="1">
    <source>
        <dbReference type="SAM" id="Coils"/>
    </source>
</evidence>
<gene>
    <name evidence="2" type="ORF">PPRIM_AZ9-3.1.T0930203</name>
</gene>
<keyword evidence="3" id="KW-1185">Reference proteome</keyword>
<comment type="caution">
    <text evidence="2">The sequence shown here is derived from an EMBL/GenBank/DDBJ whole genome shotgun (WGS) entry which is preliminary data.</text>
</comment>
<organism evidence="2 3">
    <name type="scientific">Paramecium primaurelia</name>
    <dbReference type="NCBI Taxonomy" id="5886"/>
    <lineage>
        <taxon>Eukaryota</taxon>
        <taxon>Sar</taxon>
        <taxon>Alveolata</taxon>
        <taxon>Ciliophora</taxon>
        <taxon>Intramacronucleata</taxon>
        <taxon>Oligohymenophorea</taxon>
        <taxon>Peniculida</taxon>
        <taxon>Parameciidae</taxon>
        <taxon>Paramecium</taxon>
    </lineage>
</organism>
<reference evidence="2" key="1">
    <citation type="submission" date="2021-01" db="EMBL/GenBank/DDBJ databases">
        <authorList>
            <consortium name="Genoscope - CEA"/>
            <person name="William W."/>
        </authorList>
    </citation>
    <scope>NUCLEOTIDE SEQUENCE</scope>
</reference>
<sequence>MKINRRHLLFLKEDDFIILKSNEATKCSKINLHKYEALKSRQSKQFGGNSLFEGNKSLRVAKNDSQSNQDYQHQIKQLEEVYKNVKEFFISKYMIQMYNSQQQKNLMGLINEIKKEVSYNKKNKKKNYTPEEVLDLEIIDYYQIAFEVWNNLILLQKQIIQELDGLYKKLQTIFETDAILPNQKTFQFKRKEQSMLFLMHQNYSIQQIMTFIASLSIITFEITRIHENQKNLWILIVFCMIYQSNQMARTMCKNLMTKIFQKNEKKEKQQLNEFLMMMINMGLIKKILKAFHLSYNKYKSSLSPLIYIKSQSKCYQKKIINCLKFLSNVYENIQRIITNLGIYHLLKKKIRYFLSDYQLNYSFDQDHQRTRYQFCQLFDQYLYGNMIIILLQNIIRGYGLIFEILNSSHQDRQSFYNKWIQCIKYID</sequence>
<dbReference type="AlphaFoldDB" id="A0A8S1NK85"/>
<proteinExistence type="predicted"/>
<evidence type="ECO:0000313" key="2">
    <source>
        <dbReference type="EMBL" id="CAD8093637.1"/>
    </source>
</evidence>
<keyword evidence="1" id="KW-0175">Coiled coil</keyword>
<accession>A0A8S1NK85</accession>
<dbReference type="Proteomes" id="UP000688137">
    <property type="component" value="Unassembled WGS sequence"/>
</dbReference>
<protein>
    <submittedName>
        <fullName evidence="2">Uncharacterized protein</fullName>
    </submittedName>
</protein>
<dbReference type="EMBL" id="CAJJDM010000096">
    <property type="protein sequence ID" value="CAD8093637.1"/>
    <property type="molecule type" value="Genomic_DNA"/>
</dbReference>